<evidence type="ECO:0000256" key="1">
    <source>
        <dbReference type="ARBA" id="ARBA00000085"/>
    </source>
</evidence>
<evidence type="ECO:0000313" key="11">
    <source>
        <dbReference type="EMBL" id="SIM58646.1"/>
    </source>
</evidence>
<accession>A0A1N5UDJ7</accession>
<dbReference type="GO" id="GO:0000155">
    <property type="term" value="F:phosphorelay sensor kinase activity"/>
    <property type="evidence" value="ECO:0007669"/>
    <property type="project" value="InterPro"/>
</dbReference>
<dbReference type="SUPFAM" id="SSF55874">
    <property type="entry name" value="ATPase domain of HSP90 chaperone/DNA topoisomerase II/histidine kinase"/>
    <property type="match status" value="1"/>
</dbReference>
<organism evidence="11 12">
    <name type="scientific">Micromonospora cremea</name>
    <dbReference type="NCBI Taxonomy" id="709881"/>
    <lineage>
        <taxon>Bacteria</taxon>
        <taxon>Bacillati</taxon>
        <taxon>Actinomycetota</taxon>
        <taxon>Actinomycetes</taxon>
        <taxon>Micromonosporales</taxon>
        <taxon>Micromonosporaceae</taxon>
        <taxon>Micromonospora</taxon>
    </lineage>
</organism>
<dbReference type="Gene3D" id="3.30.565.10">
    <property type="entry name" value="Histidine kinase-like ATPase, C-terminal domain"/>
    <property type="match status" value="1"/>
</dbReference>
<dbReference type="STRING" id="709881.SAMN04489832_0813"/>
<feature type="domain" description="Histidine kinase/HSP90-like ATPase" evidence="10">
    <location>
        <begin position="313"/>
        <end position="403"/>
    </location>
</feature>
<dbReference type="InterPro" id="IPR025828">
    <property type="entry name" value="Put_sensor_dom"/>
</dbReference>
<evidence type="ECO:0000256" key="3">
    <source>
        <dbReference type="ARBA" id="ARBA00022553"/>
    </source>
</evidence>
<keyword evidence="3" id="KW-0597">Phosphoprotein</keyword>
<keyword evidence="4" id="KW-0808">Transferase</keyword>
<evidence type="ECO:0000259" key="10">
    <source>
        <dbReference type="SMART" id="SM00387"/>
    </source>
</evidence>
<dbReference type="AlphaFoldDB" id="A0A1N5UDJ7"/>
<dbReference type="RefSeq" id="WP_084757147.1">
    <property type="nucleotide sequence ID" value="NZ_FSQT01000001.1"/>
</dbReference>
<feature type="transmembrane region" description="Helical" evidence="9">
    <location>
        <begin position="113"/>
        <end position="141"/>
    </location>
</feature>
<feature type="transmembrane region" description="Helical" evidence="9">
    <location>
        <begin position="41"/>
        <end position="59"/>
    </location>
</feature>
<evidence type="ECO:0000313" key="12">
    <source>
        <dbReference type="Proteomes" id="UP000185124"/>
    </source>
</evidence>
<dbReference type="Pfam" id="PF02518">
    <property type="entry name" value="HATPase_c"/>
    <property type="match status" value="1"/>
</dbReference>
<keyword evidence="6 11" id="KW-0418">Kinase</keyword>
<keyword evidence="8" id="KW-0902">Two-component regulatory system</keyword>
<keyword evidence="12" id="KW-1185">Reference proteome</keyword>
<keyword evidence="9" id="KW-1133">Transmembrane helix</keyword>
<evidence type="ECO:0000256" key="4">
    <source>
        <dbReference type="ARBA" id="ARBA00022679"/>
    </source>
</evidence>
<protein>
    <recommendedName>
        <fullName evidence="2">histidine kinase</fullName>
        <ecNumber evidence="2">2.7.13.3</ecNumber>
    </recommendedName>
</protein>
<keyword evidence="9" id="KW-0472">Membrane</keyword>
<evidence type="ECO:0000256" key="2">
    <source>
        <dbReference type="ARBA" id="ARBA00012438"/>
    </source>
</evidence>
<dbReference type="Pfam" id="PF07730">
    <property type="entry name" value="HisKA_3"/>
    <property type="match status" value="1"/>
</dbReference>
<dbReference type="EMBL" id="FSQT01000001">
    <property type="protein sequence ID" value="SIM58646.1"/>
    <property type="molecule type" value="Genomic_DNA"/>
</dbReference>
<dbReference type="CDD" id="cd16917">
    <property type="entry name" value="HATPase_UhpB-NarQ-NarX-like"/>
    <property type="match status" value="1"/>
</dbReference>
<dbReference type="Pfam" id="PF13796">
    <property type="entry name" value="Sensor"/>
    <property type="match status" value="1"/>
</dbReference>
<dbReference type="OrthoDB" id="4198152at2"/>
<keyword evidence="7" id="KW-0067">ATP-binding</keyword>
<evidence type="ECO:0000256" key="6">
    <source>
        <dbReference type="ARBA" id="ARBA00022777"/>
    </source>
</evidence>
<proteinExistence type="predicted"/>
<keyword evidence="9" id="KW-0812">Transmembrane</keyword>
<keyword evidence="5" id="KW-0547">Nucleotide-binding</keyword>
<dbReference type="InterPro" id="IPR011712">
    <property type="entry name" value="Sig_transdc_His_kin_sub3_dim/P"/>
</dbReference>
<dbReference type="InterPro" id="IPR036890">
    <property type="entry name" value="HATPase_C_sf"/>
</dbReference>
<gene>
    <name evidence="11" type="ORF">SAMN04489832_0813</name>
</gene>
<sequence>MILLRVWTSHRMWRELLYVLTAAVLRLPAFVLALLGIVTGALSVLIFGLALLAGVLFLARRTPGWFRAPARRILGWDWPDPPPLPAQTSWGRFTAVFGDPTAWRALAYCFLSFPLILLGAYGTVIALGSGLAAMTYPAWWFLSPEWLGVEPHTWVQTWREAGLGLLLLLVVPWILRLVVSVDGLLVRGLLHPGPAARRIAELEAARTALQADATALLRRVERDLHDGTQARMVSLGVALSRIEHRSTEQPVRDLAFEARRTATEALAELRDIVRGLHPPALDDGLDVALTTLAGRSAAPASVAVNLRTRPPDATASALYFAAAELLTNIARHADATRAEIWLFDDDDRLTLAVRDDGRGGATTGAGGTGLSGLARRAEALDGRLHIDSPVGGPTTVTMTVPRE</sequence>
<comment type="catalytic activity">
    <reaction evidence="1">
        <text>ATP + protein L-histidine = ADP + protein N-phospho-L-histidine.</text>
        <dbReference type="EC" id="2.7.13.3"/>
    </reaction>
</comment>
<dbReference type="PANTHER" id="PTHR24421">
    <property type="entry name" value="NITRATE/NITRITE SENSOR PROTEIN NARX-RELATED"/>
    <property type="match status" value="1"/>
</dbReference>
<feature type="transmembrane region" description="Helical" evidence="9">
    <location>
        <begin position="16"/>
        <end position="35"/>
    </location>
</feature>
<evidence type="ECO:0000256" key="7">
    <source>
        <dbReference type="ARBA" id="ARBA00022840"/>
    </source>
</evidence>
<evidence type="ECO:0000256" key="8">
    <source>
        <dbReference type="ARBA" id="ARBA00023012"/>
    </source>
</evidence>
<dbReference type="InterPro" id="IPR050482">
    <property type="entry name" value="Sensor_HK_TwoCompSys"/>
</dbReference>
<dbReference type="EC" id="2.7.13.3" evidence="2"/>
<dbReference type="GO" id="GO:0046983">
    <property type="term" value="F:protein dimerization activity"/>
    <property type="evidence" value="ECO:0007669"/>
    <property type="project" value="InterPro"/>
</dbReference>
<evidence type="ECO:0000256" key="5">
    <source>
        <dbReference type="ARBA" id="ARBA00022741"/>
    </source>
</evidence>
<dbReference type="Gene3D" id="1.20.5.1930">
    <property type="match status" value="1"/>
</dbReference>
<dbReference type="GO" id="GO:0016020">
    <property type="term" value="C:membrane"/>
    <property type="evidence" value="ECO:0007669"/>
    <property type="project" value="InterPro"/>
</dbReference>
<evidence type="ECO:0000256" key="9">
    <source>
        <dbReference type="SAM" id="Phobius"/>
    </source>
</evidence>
<dbReference type="SMART" id="SM00387">
    <property type="entry name" value="HATPase_c"/>
    <property type="match status" value="1"/>
</dbReference>
<dbReference type="GO" id="GO:0005524">
    <property type="term" value="F:ATP binding"/>
    <property type="evidence" value="ECO:0007669"/>
    <property type="project" value="UniProtKB-KW"/>
</dbReference>
<dbReference type="InterPro" id="IPR003594">
    <property type="entry name" value="HATPase_dom"/>
</dbReference>
<reference evidence="12" key="1">
    <citation type="submission" date="2016-12" db="EMBL/GenBank/DDBJ databases">
        <authorList>
            <person name="Varghese N."/>
            <person name="Submissions S."/>
        </authorList>
    </citation>
    <scope>NUCLEOTIDE SEQUENCE [LARGE SCALE GENOMIC DNA]</scope>
    <source>
        <strain evidence="12">DSM 45599</strain>
    </source>
</reference>
<dbReference type="Proteomes" id="UP000185124">
    <property type="component" value="Unassembled WGS sequence"/>
</dbReference>
<dbReference type="PANTHER" id="PTHR24421:SF10">
    <property type="entry name" value="NITRATE_NITRITE SENSOR PROTEIN NARQ"/>
    <property type="match status" value="1"/>
</dbReference>
<name>A0A1N5UDJ7_9ACTN</name>